<feature type="domain" description="DUF7869" evidence="2">
    <location>
        <begin position="150"/>
        <end position="292"/>
    </location>
</feature>
<name>A0A6J2YUQ7_SITOR</name>
<evidence type="ECO:0000256" key="1">
    <source>
        <dbReference type="SAM" id="Coils"/>
    </source>
</evidence>
<dbReference type="RefSeq" id="XP_030766575.1">
    <property type="nucleotide sequence ID" value="XM_030910715.1"/>
</dbReference>
<keyword evidence="1" id="KW-0175">Coiled coil</keyword>
<keyword evidence="3" id="KW-1185">Reference proteome</keyword>
<evidence type="ECO:0000313" key="3">
    <source>
        <dbReference type="Proteomes" id="UP000504635"/>
    </source>
</evidence>
<dbReference type="OrthoDB" id="434783at2759"/>
<evidence type="ECO:0000313" key="4">
    <source>
        <dbReference type="RefSeq" id="XP_030766575.1"/>
    </source>
</evidence>
<dbReference type="KEGG" id="soy:115890475"/>
<proteinExistence type="predicted"/>
<feature type="coiled-coil region" evidence="1">
    <location>
        <begin position="45"/>
        <end position="76"/>
    </location>
</feature>
<dbReference type="Proteomes" id="UP000504635">
    <property type="component" value="Unplaced"/>
</dbReference>
<sequence>MHRDYCERRSASNQPSATYDYYSRIFNTKFNIGFFAPKKDQCDLCESFKNASEDEKKELENKYNEHLEEKNLSREEKEEDKIKAQAGSISLAIYDLQAVLPVPVGQSSAFFYKSRLNCYNFTVTEIVKGSTKAFFWHEVFGNRGAIEIGSCVLIYLEELSKSQPGLDIVFFSDNCMGQQKNRFLIAAYLYAVEHFQIGSITHKFLIRGHTQNEADAVHSIIEKKISLAKKSGPIYIPDQYVSIIREAKKKGKKIEVKEMAFEDFLDLKALADDMNLTIHKNTLGNDFKINEVKILRFVKGSQEFYYKKSYKQKEWLEVNFKQRRRSKKEMKDLNIKKAYNKRFELSENKKKDLLSLVKSNLIPAFYKNYYESILN</sequence>
<organism evidence="3 4">
    <name type="scientific">Sitophilus oryzae</name>
    <name type="common">Rice weevil</name>
    <name type="synonym">Curculio oryzae</name>
    <dbReference type="NCBI Taxonomy" id="7048"/>
    <lineage>
        <taxon>Eukaryota</taxon>
        <taxon>Metazoa</taxon>
        <taxon>Ecdysozoa</taxon>
        <taxon>Arthropoda</taxon>
        <taxon>Hexapoda</taxon>
        <taxon>Insecta</taxon>
        <taxon>Pterygota</taxon>
        <taxon>Neoptera</taxon>
        <taxon>Endopterygota</taxon>
        <taxon>Coleoptera</taxon>
        <taxon>Polyphaga</taxon>
        <taxon>Cucujiformia</taxon>
        <taxon>Curculionidae</taxon>
        <taxon>Dryophthorinae</taxon>
        <taxon>Sitophilus</taxon>
    </lineage>
</organism>
<gene>
    <name evidence="4" type="primary">LOC115890475</name>
</gene>
<dbReference type="PANTHER" id="PTHR10773">
    <property type="entry name" value="DNA-DIRECTED RNA POLYMERASES I, II, AND III SUBUNIT RPABC2"/>
    <property type="match status" value="1"/>
</dbReference>
<accession>A0A6J2YUQ7</accession>
<dbReference type="InterPro" id="IPR057191">
    <property type="entry name" value="DUF7869"/>
</dbReference>
<dbReference type="PANTHER" id="PTHR10773:SF19">
    <property type="match status" value="1"/>
</dbReference>
<dbReference type="GeneID" id="115890475"/>
<protein>
    <submittedName>
        <fullName evidence="4">Uncharacterized protein LOC115890475</fullName>
    </submittedName>
</protein>
<evidence type="ECO:0000259" key="2">
    <source>
        <dbReference type="Pfam" id="PF25273"/>
    </source>
</evidence>
<dbReference type="Pfam" id="PF25273">
    <property type="entry name" value="DUF7869"/>
    <property type="match status" value="1"/>
</dbReference>
<reference evidence="4" key="1">
    <citation type="submission" date="2025-08" db="UniProtKB">
        <authorList>
            <consortium name="RefSeq"/>
        </authorList>
    </citation>
    <scope>IDENTIFICATION</scope>
    <source>
        <tissue evidence="4">Gonads</tissue>
    </source>
</reference>
<dbReference type="InParanoid" id="A0A6J2YUQ7"/>
<dbReference type="AlphaFoldDB" id="A0A6J2YUQ7"/>